<sequence>MIDGKSVMEQLSKIDHILNNFKQLNLNMNESIIVSSVIDKLPPSWRDIKRNLKHKKEELSLEDLANHLHLEKGMRKQDEKQNAAEKEQSGHECKIHVVEEGQKNKFSNKWSQPTNFNKFKEKKKGACYYCEKSSHFKKNCRLLKKKDN</sequence>
<accession>A0ABD2XT50</accession>
<dbReference type="AlphaFoldDB" id="A0ABD2XT50"/>
<dbReference type="PANTHER" id="PTHR47592:SF29">
    <property type="entry name" value="ZINC FINGER, CCHC-TYPE"/>
    <property type="match status" value="1"/>
</dbReference>
<feature type="region of interest" description="Disordered" evidence="1">
    <location>
        <begin position="70"/>
        <end position="92"/>
    </location>
</feature>
<dbReference type="SUPFAM" id="SSF57756">
    <property type="entry name" value="Retrovirus zinc finger-like domains"/>
    <property type="match status" value="1"/>
</dbReference>
<evidence type="ECO:0008006" key="4">
    <source>
        <dbReference type="Google" id="ProtNLM"/>
    </source>
</evidence>
<keyword evidence="3" id="KW-1185">Reference proteome</keyword>
<comment type="caution">
    <text evidence="2">The sequence shown here is derived from an EMBL/GenBank/DDBJ whole genome shotgun (WGS) entry which is preliminary data.</text>
</comment>
<gene>
    <name evidence="2" type="ORF">ACH5RR_040665</name>
</gene>
<evidence type="ECO:0000313" key="2">
    <source>
        <dbReference type="EMBL" id="KAL3497933.1"/>
    </source>
</evidence>
<reference evidence="2 3" key="1">
    <citation type="submission" date="2024-11" db="EMBL/GenBank/DDBJ databases">
        <title>A near-complete genome assembly of Cinchona calisaya.</title>
        <authorList>
            <person name="Lian D.C."/>
            <person name="Zhao X.W."/>
            <person name="Wei L."/>
        </authorList>
    </citation>
    <scope>NUCLEOTIDE SEQUENCE [LARGE SCALE GENOMIC DNA]</scope>
    <source>
        <tissue evidence="2">Nenye</tissue>
    </source>
</reference>
<proteinExistence type="predicted"/>
<dbReference type="Proteomes" id="UP001630127">
    <property type="component" value="Unassembled WGS sequence"/>
</dbReference>
<evidence type="ECO:0000256" key="1">
    <source>
        <dbReference type="SAM" id="MobiDB-lite"/>
    </source>
</evidence>
<protein>
    <recommendedName>
        <fullName evidence="4">CCHC-type domain-containing protein</fullName>
    </recommendedName>
</protein>
<dbReference type="EMBL" id="JBJUIK010000017">
    <property type="protein sequence ID" value="KAL3497933.1"/>
    <property type="molecule type" value="Genomic_DNA"/>
</dbReference>
<dbReference type="Pfam" id="PF14223">
    <property type="entry name" value="Retrotran_gag_2"/>
    <property type="match status" value="1"/>
</dbReference>
<organism evidence="2 3">
    <name type="scientific">Cinchona calisaya</name>
    <dbReference type="NCBI Taxonomy" id="153742"/>
    <lineage>
        <taxon>Eukaryota</taxon>
        <taxon>Viridiplantae</taxon>
        <taxon>Streptophyta</taxon>
        <taxon>Embryophyta</taxon>
        <taxon>Tracheophyta</taxon>
        <taxon>Spermatophyta</taxon>
        <taxon>Magnoliopsida</taxon>
        <taxon>eudicotyledons</taxon>
        <taxon>Gunneridae</taxon>
        <taxon>Pentapetalae</taxon>
        <taxon>asterids</taxon>
        <taxon>lamiids</taxon>
        <taxon>Gentianales</taxon>
        <taxon>Rubiaceae</taxon>
        <taxon>Cinchonoideae</taxon>
        <taxon>Cinchoneae</taxon>
        <taxon>Cinchona</taxon>
    </lineage>
</organism>
<evidence type="ECO:0000313" key="3">
    <source>
        <dbReference type="Proteomes" id="UP001630127"/>
    </source>
</evidence>
<dbReference type="InterPro" id="IPR036875">
    <property type="entry name" value="Znf_CCHC_sf"/>
</dbReference>
<dbReference type="PANTHER" id="PTHR47592">
    <property type="entry name" value="PBF68 PROTEIN"/>
    <property type="match status" value="1"/>
</dbReference>
<name>A0ABD2XT50_9GENT</name>